<evidence type="ECO:0000313" key="2">
    <source>
        <dbReference type="EMBL" id="KIK58416.1"/>
    </source>
</evidence>
<dbReference type="AlphaFoldDB" id="A0A0D0BST0"/>
<sequence length="142" mass="15353">MPESVCQVHQAKLLVSLFLKFHFSHLRHRQKQQCITKKQAGMPTAFQVLCMSSSSESTSGSSLSSSLSTSSSSSSSSHSSGEDSDLSNELWLSTAQTELQLTCFTVNYSETDTDSSDEESNRSSDTSSVSDPDADILTSSHN</sequence>
<proteinExistence type="predicted"/>
<feature type="region of interest" description="Disordered" evidence="1">
    <location>
        <begin position="110"/>
        <end position="142"/>
    </location>
</feature>
<dbReference type="HOGENOM" id="CLU_151416_0_0_1"/>
<dbReference type="Proteomes" id="UP000053593">
    <property type="component" value="Unassembled WGS sequence"/>
</dbReference>
<keyword evidence="3" id="KW-1185">Reference proteome</keyword>
<reference evidence="2 3" key="1">
    <citation type="submission" date="2014-04" db="EMBL/GenBank/DDBJ databases">
        <title>Evolutionary Origins and Diversification of the Mycorrhizal Mutualists.</title>
        <authorList>
            <consortium name="DOE Joint Genome Institute"/>
            <consortium name="Mycorrhizal Genomics Consortium"/>
            <person name="Kohler A."/>
            <person name="Kuo A."/>
            <person name="Nagy L.G."/>
            <person name="Floudas D."/>
            <person name="Copeland A."/>
            <person name="Barry K.W."/>
            <person name="Cichocki N."/>
            <person name="Veneault-Fourrey C."/>
            <person name="LaButti K."/>
            <person name="Lindquist E.A."/>
            <person name="Lipzen A."/>
            <person name="Lundell T."/>
            <person name="Morin E."/>
            <person name="Murat C."/>
            <person name="Riley R."/>
            <person name="Ohm R."/>
            <person name="Sun H."/>
            <person name="Tunlid A."/>
            <person name="Henrissat B."/>
            <person name="Grigoriev I.V."/>
            <person name="Hibbett D.S."/>
            <person name="Martin F."/>
        </authorList>
    </citation>
    <scope>NUCLEOTIDE SEQUENCE [LARGE SCALE GENOMIC DNA]</scope>
    <source>
        <strain evidence="2 3">FD-317 M1</strain>
    </source>
</reference>
<gene>
    <name evidence="2" type="ORF">GYMLUDRAFT_60711</name>
</gene>
<name>A0A0D0BST0_9AGAR</name>
<protein>
    <submittedName>
        <fullName evidence="2">Uncharacterized protein</fullName>
    </submittedName>
</protein>
<dbReference type="EMBL" id="KN834785">
    <property type="protein sequence ID" value="KIK58416.1"/>
    <property type="molecule type" value="Genomic_DNA"/>
</dbReference>
<feature type="compositionally biased region" description="Low complexity" evidence="1">
    <location>
        <begin position="54"/>
        <end position="79"/>
    </location>
</feature>
<evidence type="ECO:0000313" key="3">
    <source>
        <dbReference type="Proteomes" id="UP000053593"/>
    </source>
</evidence>
<evidence type="ECO:0000256" key="1">
    <source>
        <dbReference type="SAM" id="MobiDB-lite"/>
    </source>
</evidence>
<feature type="region of interest" description="Disordered" evidence="1">
    <location>
        <begin position="54"/>
        <end position="89"/>
    </location>
</feature>
<accession>A0A0D0BST0</accession>
<organism evidence="2 3">
    <name type="scientific">Collybiopsis luxurians FD-317 M1</name>
    <dbReference type="NCBI Taxonomy" id="944289"/>
    <lineage>
        <taxon>Eukaryota</taxon>
        <taxon>Fungi</taxon>
        <taxon>Dikarya</taxon>
        <taxon>Basidiomycota</taxon>
        <taxon>Agaricomycotina</taxon>
        <taxon>Agaricomycetes</taxon>
        <taxon>Agaricomycetidae</taxon>
        <taxon>Agaricales</taxon>
        <taxon>Marasmiineae</taxon>
        <taxon>Omphalotaceae</taxon>
        <taxon>Collybiopsis</taxon>
        <taxon>Collybiopsis luxurians</taxon>
    </lineage>
</organism>